<dbReference type="Gene3D" id="3.40.50.2300">
    <property type="match status" value="2"/>
</dbReference>
<dbReference type="GO" id="GO:0030246">
    <property type="term" value="F:carbohydrate binding"/>
    <property type="evidence" value="ECO:0007669"/>
    <property type="project" value="UniProtKB-ARBA"/>
</dbReference>
<feature type="domain" description="Periplasmic binding protein" evidence="5">
    <location>
        <begin position="35"/>
        <end position="331"/>
    </location>
</feature>
<dbReference type="KEGG" id="eio:H9L01_01600"/>
<proteinExistence type="inferred from homology"/>
<dbReference type="PROSITE" id="PS51257">
    <property type="entry name" value="PROKAR_LIPOPROTEIN"/>
    <property type="match status" value="1"/>
</dbReference>
<evidence type="ECO:0000256" key="1">
    <source>
        <dbReference type="ARBA" id="ARBA00004196"/>
    </source>
</evidence>
<organism evidence="6 7">
    <name type="scientific">Erysipelothrix inopinata</name>
    <dbReference type="NCBI Taxonomy" id="225084"/>
    <lineage>
        <taxon>Bacteria</taxon>
        <taxon>Bacillati</taxon>
        <taxon>Bacillota</taxon>
        <taxon>Erysipelotrichia</taxon>
        <taxon>Erysipelotrichales</taxon>
        <taxon>Erysipelotrichaceae</taxon>
        <taxon>Erysipelothrix</taxon>
    </lineage>
</organism>
<feature type="chain" id="PRO_5029017106" evidence="4">
    <location>
        <begin position="27"/>
        <end position="358"/>
    </location>
</feature>
<dbReference type="InterPro" id="IPR025997">
    <property type="entry name" value="SBP_2_dom"/>
</dbReference>
<dbReference type="EMBL" id="CP060715">
    <property type="protein sequence ID" value="QNN61087.1"/>
    <property type="molecule type" value="Genomic_DNA"/>
</dbReference>
<evidence type="ECO:0000256" key="4">
    <source>
        <dbReference type="SAM" id="SignalP"/>
    </source>
</evidence>
<dbReference type="GO" id="GO:0030313">
    <property type="term" value="C:cell envelope"/>
    <property type="evidence" value="ECO:0007669"/>
    <property type="project" value="UniProtKB-SubCell"/>
</dbReference>
<feature type="signal peptide" evidence="4">
    <location>
        <begin position="1"/>
        <end position="26"/>
    </location>
</feature>
<evidence type="ECO:0000313" key="6">
    <source>
        <dbReference type="EMBL" id="QNN61087.1"/>
    </source>
</evidence>
<protein>
    <submittedName>
        <fullName evidence="6">Substrate-binding domain-containing protein</fullName>
    </submittedName>
</protein>
<sequence>MKHIFKKTAIVSMALVMLVGCGQKEAAGEKKDGEIEVIAKGFTQQYWTAVKNGSEDAAKELGVTINFTGPANETAIQEQVQMLSNAVNKKPMAIALASLDTESQIDLLNQSKTAGIPIVGFDSGVPNAPEGSVFATAATNNKDAAAIAADALFESLEEKLKTAKVGSPVRVAVLSQEVNSQSISDRTEGFITRFEEHAKKLDNIGDKVAIVGNDKFNRGSESSAALILQVQVPADATDSKVQSAALALLNMSDLVAVFTSNETASKGLLNANESLGNVLGADKILAAGFDSGKMQKEAVKNNTFIGSVTQDPIKIGYTAVTLAYKVAQGEKVEDVDVPAAWYNSQNIDSSEIAPLLYD</sequence>
<dbReference type="PANTHER" id="PTHR46847">
    <property type="entry name" value="D-ALLOSE-BINDING PERIPLASMIC PROTEIN-RELATED"/>
    <property type="match status" value="1"/>
</dbReference>
<evidence type="ECO:0000259" key="5">
    <source>
        <dbReference type="Pfam" id="PF13407"/>
    </source>
</evidence>
<evidence type="ECO:0000256" key="2">
    <source>
        <dbReference type="ARBA" id="ARBA00007639"/>
    </source>
</evidence>
<name>A0A7G9RZR2_9FIRM</name>
<gene>
    <name evidence="6" type="ORF">H9L01_01600</name>
</gene>
<comment type="subcellular location">
    <subcellularLocation>
        <location evidence="1">Cell envelope</location>
    </subcellularLocation>
</comment>
<dbReference type="PANTHER" id="PTHR46847:SF1">
    <property type="entry name" value="D-ALLOSE-BINDING PERIPLASMIC PROTEIN-RELATED"/>
    <property type="match status" value="1"/>
</dbReference>
<dbReference type="Pfam" id="PF13407">
    <property type="entry name" value="Peripla_BP_4"/>
    <property type="match status" value="1"/>
</dbReference>
<dbReference type="SUPFAM" id="SSF53822">
    <property type="entry name" value="Periplasmic binding protein-like I"/>
    <property type="match status" value="1"/>
</dbReference>
<dbReference type="Proteomes" id="UP000515928">
    <property type="component" value="Chromosome"/>
</dbReference>
<reference evidence="6 7" key="1">
    <citation type="submission" date="2020-08" db="EMBL/GenBank/DDBJ databases">
        <title>Genome sequence of Erysipelothrix inopinata DSM 15511T.</title>
        <authorList>
            <person name="Hyun D.-W."/>
            <person name="Bae J.-W."/>
        </authorList>
    </citation>
    <scope>NUCLEOTIDE SEQUENCE [LARGE SCALE GENOMIC DNA]</scope>
    <source>
        <strain evidence="6 7">DSM 15511</strain>
    </source>
</reference>
<comment type="similarity">
    <text evidence="2">Belongs to the bacterial solute-binding protein 2 family.</text>
</comment>
<dbReference type="RefSeq" id="WP_187534205.1">
    <property type="nucleotide sequence ID" value="NZ_CBCSHU010000001.1"/>
</dbReference>
<evidence type="ECO:0000313" key="7">
    <source>
        <dbReference type="Proteomes" id="UP000515928"/>
    </source>
</evidence>
<keyword evidence="7" id="KW-1185">Reference proteome</keyword>
<accession>A0A7G9RZR2</accession>
<dbReference type="AlphaFoldDB" id="A0A7G9RZR2"/>
<evidence type="ECO:0000256" key="3">
    <source>
        <dbReference type="ARBA" id="ARBA00022729"/>
    </source>
</evidence>
<dbReference type="InterPro" id="IPR028082">
    <property type="entry name" value="Peripla_BP_I"/>
</dbReference>
<keyword evidence="3 4" id="KW-0732">Signal</keyword>